<dbReference type="SUPFAM" id="SSF52151">
    <property type="entry name" value="FabD/lysophospholipase-like"/>
    <property type="match status" value="1"/>
</dbReference>
<dbReference type="PANTHER" id="PTHR14226">
    <property type="entry name" value="NEUROPATHY TARGET ESTERASE/SWISS CHEESE D.MELANOGASTER"/>
    <property type="match status" value="1"/>
</dbReference>
<dbReference type="Gene3D" id="3.40.1090.10">
    <property type="entry name" value="Cytosolic phospholipase A2 catalytic domain"/>
    <property type="match status" value="1"/>
</dbReference>
<evidence type="ECO:0000313" key="7">
    <source>
        <dbReference type="Proteomes" id="UP000245362"/>
    </source>
</evidence>
<gene>
    <name evidence="6" type="ORF">DI392_01535</name>
</gene>
<evidence type="ECO:0000259" key="5">
    <source>
        <dbReference type="PROSITE" id="PS51635"/>
    </source>
</evidence>
<dbReference type="PANTHER" id="PTHR14226:SF25">
    <property type="entry name" value="PHOSPHOESTERASE"/>
    <property type="match status" value="1"/>
</dbReference>
<feature type="domain" description="PNPLA" evidence="5">
    <location>
        <begin position="30"/>
        <end position="199"/>
    </location>
</feature>
<dbReference type="PROSITE" id="PS51635">
    <property type="entry name" value="PNPLA"/>
    <property type="match status" value="1"/>
</dbReference>
<evidence type="ECO:0000256" key="3">
    <source>
        <dbReference type="ARBA" id="ARBA00023098"/>
    </source>
</evidence>
<keyword evidence="2 4" id="KW-0442">Lipid degradation</keyword>
<keyword evidence="7" id="KW-1185">Reference proteome</keyword>
<sequence length="395" mass="45131">MMSNTGVISGTHSVIKHSRYARYLEQKTALVAQGGGQRGIFTAGVLDAFLLSDFDPFDSFYGTSAGALNLSPYLCQQPGLAKAFIMDLTTTPEFFHLFSYIRRKQQMNLDWALEQIKHYPYKLDLDMGKRTLKRREAYAAVTNTATLRDEYLPIIHHQWFDILRATCAIPGLYYHPVKIGDTEYVDGGVSAAIPVQEAWRQGARNLVVIMTEIPGRKENKVAEVLSEVVTQTDSDWFKRPISAIQHHWEQTVESWKVDWNHFREGQVGSIHTGKSPQSNDDTKKRLNTINGGRWLFGAGDVYRLSHLLGNEFDSGLADLLMMHYQTYSLTERFMAHPPEDSFIVTICPSQPLRSSSLMSKKEDLQFDYELGLEAGYHYIREYMHIYSQYFAASER</sequence>
<evidence type="ECO:0000313" key="6">
    <source>
        <dbReference type="EMBL" id="PWI35382.1"/>
    </source>
</evidence>
<accession>A0A2U3BF59</accession>
<feature type="short sequence motif" description="DGA/G" evidence="4">
    <location>
        <begin position="186"/>
        <end position="188"/>
    </location>
</feature>
<dbReference type="Pfam" id="PF01734">
    <property type="entry name" value="Patatin"/>
    <property type="match status" value="1"/>
</dbReference>
<dbReference type="GO" id="GO:0016042">
    <property type="term" value="P:lipid catabolic process"/>
    <property type="evidence" value="ECO:0007669"/>
    <property type="project" value="UniProtKB-UniRule"/>
</dbReference>
<comment type="caution">
    <text evidence="6">The sequence shown here is derived from an EMBL/GenBank/DDBJ whole genome shotgun (WGS) entry which is preliminary data.</text>
</comment>
<reference evidence="6 7" key="1">
    <citation type="submission" date="2018-05" db="EMBL/GenBank/DDBJ databases">
        <title>Vibrio limimaris sp. nov., isolated from marine sediment.</title>
        <authorList>
            <person name="Li C.-M."/>
        </authorList>
    </citation>
    <scope>NUCLEOTIDE SEQUENCE [LARGE SCALE GENOMIC DNA]</scope>
    <source>
        <strain evidence="6 7">E4404</strain>
    </source>
</reference>
<dbReference type="GO" id="GO:0016787">
    <property type="term" value="F:hydrolase activity"/>
    <property type="evidence" value="ECO:0007669"/>
    <property type="project" value="UniProtKB-UniRule"/>
</dbReference>
<dbReference type="InterPro" id="IPR037483">
    <property type="entry name" value="YjjU-like"/>
</dbReference>
<keyword evidence="3 4" id="KW-0443">Lipid metabolism</keyword>
<dbReference type="Pfam" id="PF19890">
    <property type="entry name" value="DUF6363"/>
    <property type="match status" value="1"/>
</dbReference>
<dbReference type="InterPro" id="IPR045943">
    <property type="entry name" value="DUF6363"/>
</dbReference>
<dbReference type="InterPro" id="IPR002641">
    <property type="entry name" value="PNPLA_dom"/>
</dbReference>
<feature type="active site" description="Nucleophile" evidence="4">
    <location>
        <position position="64"/>
    </location>
</feature>
<name>A0A2U3BF59_9VIBR</name>
<proteinExistence type="predicted"/>
<evidence type="ECO:0000256" key="1">
    <source>
        <dbReference type="ARBA" id="ARBA00022801"/>
    </source>
</evidence>
<organism evidence="6 7">
    <name type="scientific">Vibrio albus</name>
    <dbReference type="NCBI Taxonomy" id="2200953"/>
    <lineage>
        <taxon>Bacteria</taxon>
        <taxon>Pseudomonadati</taxon>
        <taxon>Pseudomonadota</taxon>
        <taxon>Gammaproteobacteria</taxon>
        <taxon>Vibrionales</taxon>
        <taxon>Vibrionaceae</taxon>
        <taxon>Vibrio</taxon>
    </lineage>
</organism>
<dbReference type="EMBL" id="QFWT01000001">
    <property type="protein sequence ID" value="PWI35382.1"/>
    <property type="molecule type" value="Genomic_DNA"/>
</dbReference>
<evidence type="ECO:0000256" key="2">
    <source>
        <dbReference type="ARBA" id="ARBA00022963"/>
    </source>
</evidence>
<evidence type="ECO:0000256" key="4">
    <source>
        <dbReference type="PROSITE-ProRule" id="PRU01161"/>
    </source>
</evidence>
<dbReference type="CDD" id="cd07208">
    <property type="entry name" value="Pat_hypo_Ecoli_yjju_like"/>
    <property type="match status" value="1"/>
</dbReference>
<protein>
    <submittedName>
        <fullName evidence="6">Patatin family protein</fullName>
    </submittedName>
</protein>
<feature type="short sequence motif" description="GXSXG" evidence="4">
    <location>
        <begin position="62"/>
        <end position="66"/>
    </location>
</feature>
<dbReference type="AlphaFoldDB" id="A0A2U3BF59"/>
<dbReference type="OrthoDB" id="9802424at2"/>
<dbReference type="InterPro" id="IPR050301">
    <property type="entry name" value="NTE"/>
</dbReference>
<dbReference type="Proteomes" id="UP000245362">
    <property type="component" value="Unassembled WGS sequence"/>
</dbReference>
<feature type="active site" description="Proton acceptor" evidence="4">
    <location>
        <position position="186"/>
    </location>
</feature>
<feature type="short sequence motif" description="GXGXXG" evidence="4">
    <location>
        <begin position="34"/>
        <end position="39"/>
    </location>
</feature>
<keyword evidence="1 4" id="KW-0378">Hydrolase</keyword>
<dbReference type="InterPro" id="IPR016035">
    <property type="entry name" value="Acyl_Trfase/lysoPLipase"/>
</dbReference>